<evidence type="ECO:0000259" key="1">
    <source>
        <dbReference type="Pfam" id="PF00700"/>
    </source>
</evidence>
<feature type="domain" description="Flagellin C-terminal" evidence="1">
    <location>
        <begin position="286"/>
        <end position="360"/>
    </location>
</feature>
<keyword evidence="3" id="KW-1185">Reference proteome</keyword>
<dbReference type="EMBL" id="PEBQ01000184">
    <property type="protein sequence ID" value="PHY92872.1"/>
    <property type="molecule type" value="Genomic_DNA"/>
</dbReference>
<keyword evidence="2" id="KW-0282">Flagellum</keyword>
<dbReference type="SUPFAM" id="SSF64518">
    <property type="entry name" value="Phase 1 flagellin"/>
    <property type="match status" value="1"/>
</dbReference>
<keyword evidence="2" id="KW-0969">Cilium</keyword>
<keyword evidence="2" id="KW-0966">Cell projection</keyword>
<dbReference type="AlphaFoldDB" id="A0A2G4R8K9"/>
<sequence>MSTSVGLYGVSGASTILSKAIADITERQTQVSWEASEGTISETIAGLDDNTESALSLSPRISEINSLSSNITVAQSRLSLTSSAYSSMASLAQNLAAAALSMESTEGSSGSTVDTNATTASADLSTLGGILNTSDENGYIFSGINSTEKTVTDPDGLATSNLATKINSIVSGLTSSNAETVLSEATDAAADNSDSLTVFSASLSVPAEDAGSMGVSIVTGIDGQTTQIGAVATQGSQKTSDSTGSPIRDLIRDMMIMSSMKGMSSSTPGFTEIASQLQKSLSKTANSLIDAGTSTGVLQDQLTSKQSNLTNVQNLLESQMDTMVGANMAEAATQASDLKTQLEASFTLISDMKDMTLANYI</sequence>
<proteinExistence type="predicted"/>
<comment type="caution">
    <text evidence="2">The sequence shown here is derived from an EMBL/GenBank/DDBJ whole genome shotgun (WGS) entry which is preliminary data.</text>
</comment>
<evidence type="ECO:0000313" key="3">
    <source>
        <dbReference type="Proteomes" id="UP000228751"/>
    </source>
</evidence>
<dbReference type="Proteomes" id="UP000228751">
    <property type="component" value="Unassembled WGS sequence"/>
</dbReference>
<dbReference type="OrthoDB" id="7260935at2"/>
<name>A0A2G4R8K9_9PROT</name>
<protein>
    <submittedName>
        <fullName evidence="2">Flagellar biosynthesis protein FlgL</fullName>
    </submittedName>
</protein>
<organism evidence="2 3">
    <name type="scientific">Acetobacter pomorum</name>
    <dbReference type="NCBI Taxonomy" id="65959"/>
    <lineage>
        <taxon>Bacteria</taxon>
        <taxon>Pseudomonadati</taxon>
        <taxon>Pseudomonadota</taxon>
        <taxon>Alphaproteobacteria</taxon>
        <taxon>Acetobacterales</taxon>
        <taxon>Acetobacteraceae</taxon>
        <taxon>Acetobacter</taxon>
    </lineage>
</organism>
<evidence type="ECO:0000313" key="2">
    <source>
        <dbReference type="EMBL" id="PHY92872.1"/>
    </source>
</evidence>
<dbReference type="Pfam" id="PF00700">
    <property type="entry name" value="Flagellin_C"/>
    <property type="match status" value="1"/>
</dbReference>
<reference evidence="2 3" key="1">
    <citation type="submission" date="2017-10" db="EMBL/GenBank/DDBJ databases">
        <title>Genomic analysis of the genus Acetobacter.</title>
        <authorList>
            <person name="Kim K.H."/>
            <person name="Chun B.H."/>
            <person name="Son A.R."/>
            <person name="Jeon C.O."/>
        </authorList>
    </citation>
    <scope>NUCLEOTIDE SEQUENCE [LARGE SCALE GENOMIC DNA]</scope>
    <source>
        <strain evidence="2 3">LHT 2458</strain>
    </source>
</reference>
<accession>A0A2G4R8K9</accession>
<dbReference type="InterPro" id="IPR046358">
    <property type="entry name" value="Flagellin_C"/>
</dbReference>
<gene>
    <name evidence="2" type="ORF">CSR02_14705</name>
</gene>
<dbReference type="RefSeq" id="WP_099542182.1">
    <property type="nucleotide sequence ID" value="NZ_PEBQ01000184.1"/>
</dbReference>
<dbReference type="Gene3D" id="1.20.1330.10">
    <property type="entry name" value="f41 fragment of flagellin, N-terminal domain"/>
    <property type="match status" value="1"/>
</dbReference>